<accession>A0A7J5U3R2</accession>
<evidence type="ECO:0000259" key="2">
    <source>
        <dbReference type="Pfam" id="PF06439"/>
    </source>
</evidence>
<dbReference type="AlphaFoldDB" id="A0A7J5U3R2"/>
<keyword evidence="4" id="KW-1185">Reference proteome</keyword>
<reference evidence="3 4" key="1">
    <citation type="submission" date="2019-10" db="EMBL/GenBank/DDBJ databases">
        <title>Rudanella paleaurantiibacter sp. nov., isolated from sludge.</title>
        <authorList>
            <person name="Xu S.Q."/>
        </authorList>
    </citation>
    <scope>NUCLEOTIDE SEQUENCE [LARGE SCALE GENOMIC DNA]</scope>
    <source>
        <strain evidence="3 4">HX-22-17</strain>
    </source>
</reference>
<gene>
    <name evidence="3" type="ORF">F5984_00095</name>
</gene>
<protein>
    <submittedName>
        <fullName evidence="3">DUF1080 domain-containing protein</fullName>
    </submittedName>
</protein>
<proteinExistence type="predicted"/>
<dbReference type="InterPro" id="IPR010496">
    <property type="entry name" value="AL/BT2_dom"/>
</dbReference>
<dbReference type="Gene3D" id="2.60.120.560">
    <property type="entry name" value="Exo-inulinase, domain 1"/>
    <property type="match status" value="1"/>
</dbReference>
<keyword evidence="1" id="KW-0732">Signal</keyword>
<comment type="caution">
    <text evidence="3">The sequence shown here is derived from an EMBL/GenBank/DDBJ whole genome shotgun (WGS) entry which is preliminary data.</text>
</comment>
<evidence type="ECO:0000256" key="1">
    <source>
        <dbReference type="SAM" id="SignalP"/>
    </source>
</evidence>
<dbReference type="GO" id="GO:0016787">
    <property type="term" value="F:hydrolase activity"/>
    <property type="evidence" value="ECO:0007669"/>
    <property type="project" value="InterPro"/>
</dbReference>
<sequence>MKKTSSFLFLNLAVASIAFGQLQPNKQTPESSEIWEPVPPIVTPGTSSPNASGLTAPSDAIVLFDGKNFDNWVSTKDKSAPKWTLAEGAMIVAKGTGDVQTKQEFGDYQLHIEFRTPAVVEGKGQGRGNSGIFMQDRYELQVLDNYENPTYVNGQVGSIYKQAIPMANPSRKPGEWQTYDIIYQAPRFSKSGLMSEPGYITVLLNGVLVQNHTAIRGGTPYIGFPDVKAHGKGPIRLQDHGNPTAFRNIWIREL</sequence>
<dbReference type="Pfam" id="PF06439">
    <property type="entry name" value="3keto-disac_hyd"/>
    <property type="match status" value="1"/>
</dbReference>
<evidence type="ECO:0000313" key="4">
    <source>
        <dbReference type="Proteomes" id="UP000488299"/>
    </source>
</evidence>
<name>A0A7J5U3R2_9BACT</name>
<evidence type="ECO:0000313" key="3">
    <source>
        <dbReference type="EMBL" id="KAB7732405.1"/>
    </source>
</evidence>
<dbReference type="Proteomes" id="UP000488299">
    <property type="component" value="Unassembled WGS sequence"/>
</dbReference>
<feature type="chain" id="PRO_5029441413" evidence="1">
    <location>
        <begin position="21"/>
        <end position="254"/>
    </location>
</feature>
<organism evidence="3 4">
    <name type="scientific">Rudanella paleaurantiibacter</name>
    <dbReference type="NCBI Taxonomy" id="2614655"/>
    <lineage>
        <taxon>Bacteria</taxon>
        <taxon>Pseudomonadati</taxon>
        <taxon>Bacteroidota</taxon>
        <taxon>Cytophagia</taxon>
        <taxon>Cytophagales</taxon>
        <taxon>Cytophagaceae</taxon>
        <taxon>Rudanella</taxon>
    </lineage>
</organism>
<feature type="domain" description="3-keto-alpha-glucoside-1,2-lyase/3-keto-2-hydroxy-glucal hydratase" evidence="2">
    <location>
        <begin position="60"/>
        <end position="252"/>
    </location>
</feature>
<dbReference type="RefSeq" id="WP_152121677.1">
    <property type="nucleotide sequence ID" value="NZ_WELI01000001.1"/>
</dbReference>
<dbReference type="EMBL" id="WELI01000001">
    <property type="protein sequence ID" value="KAB7732405.1"/>
    <property type="molecule type" value="Genomic_DNA"/>
</dbReference>
<feature type="signal peptide" evidence="1">
    <location>
        <begin position="1"/>
        <end position="20"/>
    </location>
</feature>